<dbReference type="GO" id="GO:0006281">
    <property type="term" value="P:DNA repair"/>
    <property type="evidence" value="ECO:0007669"/>
    <property type="project" value="UniProtKB-KW"/>
</dbReference>
<proteinExistence type="predicted"/>
<reference evidence="5" key="1">
    <citation type="journal article" date="2014" name="Science">
        <title>Ancient hybridizations among the ancestral genomes of bread wheat.</title>
        <authorList>
            <consortium name="International Wheat Genome Sequencing Consortium,"/>
            <person name="Marcussen T."/>
            <person name="Sandve S.R."/>
            <person name="Heier L."/>
            <person name="Spannagl M."/>
            <person name="Pfeifer M."/>
            <person name="Jakobsen K.S."/>
            <person name="Wulff B.B."/>
            <person name="Steuernagel B."/>
            <person name="Mayer K.F."/>
            <person name="Olsen O.A."/>
        </authorList>
    </citation>
    <scope>NUCLEOTIDE SEQUENCE [LARGE SCALE GENOMIC DNA]</scope>
    <source>
        <strain evidence="5">cv. AL8/78</strain>
    </source>
</reference>
<dbReference type="Proteomes" id="UP000015105">
    <property type="component" value="Chromosome 3D"/>
</dbReference>
<name>A0A453FQQ9_AEGTS</name>
<evidence type="ECO:0000259" key="3">
    <source>
        <dbReference type="Pfam" id="PF17942"/>
    </source>
</evidence>
<dbReference type="PANTHER" id="PTHR23336:SF73">
    <property type="entry name" value="PROTEIN MICRORCHIDIA 6"/>
    <property type="match status" value="1"/>
</dbReference>
<evidence type="ECO:0000313" key="5">
    <source>
        <dbReference type="Proteomes" id="UP000015105"/>
    </source>
</evidence>
<organism evidence="4 5">
    <name type="scientific">Aegilops tauschii subsp. strangulata</name>
    <name type="common">Goatgrass</name>
    <dbReference type="NCBI Taxonomy" id="200361"/>
    <lineage>
        <taxon>Eukaryota</taxon>
        <taxon>Viridiplantae</taxon>
        <taxon>Streptophyta</taxon>
        <taxon>Embryophyta</taxon>
        <taxon>Tracheophyta</taxon>
        <taxon>Spermatophyta</taxon>
        <taxon>Magnoliopsida</taxon>
        <taxon>Liliopsida</taxon>
        <taxon>Poales</taxon>
        <taxon>Poaceae</taxon>
        <taxon>BOP clade</taxon>
        <taxon>Pooideae</taxon>
        <taxon>Triticodae</taxon>
        <taxon>Triticeae</taxon>
        <taxon>Triticinae</taxon>
        <taxon>Aegilops</taxon>
    </lineage>
</organism>
<dbReference type="PANTHER" id="PTHR23336">
    <property type="entry name" value="ZINC FINGER CW-TYPE COILED-COIL DOMAIN PROTEIN 3"/>
    <property type="match status" value="1"/>
</dbReference>
<dbReference type="GO" id="GO:0016887">
    <property type="term" value="F:ATP hydrolysis activity"/>
    <property type="evidence" value="ECO:0007669"/>
    <property type="project" value="InterPro"/>
</dbReference>
<reference evidence="4" key="5">
    <citation type="journal article" date="2021" name="G3 (Bethesda)">
        <title>Aegilops tauschii genome assembly Aet v5.0 features greater sequence contiguity and improved annotation.</title>
        <authorList>
            <person name="Wang L."/>
            <person name="Zhu T."/>
            <person name="Rodriguez J.C."/>
            <person name="Deal K.R."/>
            <person name="Dubcovsky J."/>
            <person name="McGuire P.E."/>
            <person name="Lux T."/>
            <person name="Spannagl M."/>
            <person name="Mayer K.F.X."/>
            <person name="Baldrich P."/>
            <person name="Meyers B.C."/>
            <person name="Huo N."/>
            <person name="Gu Y.Q."/>
            <person name="Zhou H."/>
            <person name="Devos K.M."/>
            <person name="Bennetzen J.L."/>
            <person name="Unver T."/>
            <person name="Budak H."/>
            <person name="Gulick P.J."/>
            <person name="Galiba G."/>
            <person name="Kalapos B."/>
            <person name="Nelson D.R."/>
            <person name="Li P."/>
            <person name="You F.M."/>
            <person name="Luo M.C."/>
            <person name="Dvorak J."/>
        </authorList>
    </citation>
    <scope>NUCLEOTIDE SEQUENCE [LARGE SCALE GENOMIC DNA]</scope>
    <source>
        <strain evidence="4">cv. AL8/78</strain>
    </source>
</reference>
<dbReference type="AlphaFoldDB" id="A0A453FQQ9"/>
<feature type="domain" description="Morc S5" evidence="3">
    <location>
        <begin position="1"/>
        <end position="34"/>
    </location>
</feature>
<evidence type="ECO:0000313" key="4">
    <source>
        <dbReference type="EnsemblPlants" id="AET3Gv20749300.4"/>
    </source>
</evidence>
<dbReference type="InterPro" id="IPR045261">
    <property type="entry name" value="MORC_ATPase"/>
</dbReference>
<evidence type="ECO:0000256" key="1">
    <source>
        <dbReference type="ARBA" id="ARBA00022763"/>
    </source>
</evidence>
<dbReference type="EnsemblPlants" id="AET3Gv20749300.4">
    <property type="protein sequence ID" value="AET3Gv20749300.4"/>
    <property type="gene ID" value="AET3Gv20749300"/>
</dbReference>
<protein>
    <recommendedName>
        <fullName evidence="3">Morc S5 domain-containing protein</fullName>
    </recommendedName>
</protein>
<reference evidence="5" key="2">
    <citation type="journal article" date="2017" name="Nat. Plants">
        <title>The Aegilops tauschii genome reveals multiple impacts of transposons.</title>
        <authorList>
            <person name="Zhao G."/>
            <person name="Zou C."/>
            <person name="Li K."/>
            <person name="Wang K."/>
            <person name="Li T."/>
            <person name="Gao L."/>
            <person name="Zhang X."/>
            <person name="Wang H."/>
            <person name="Yang Z."/>
            <person name="Liu X."/>
            <person name="Jiang W."/>
            <person name="Mao L."/>
            <person name="Kong X."/>
            <person name="Jiao Y."/>
            <person name="Jia J."/>
        </authorList>
    </citation>
    <scope>NUCLEOTIDE SEQUENCE [LARGE SCALE GENOMIC DNA]</scope>
    <source>
        <strain evidence="5">cv. AL8/78</strain>
    </source>
</reference>
<reference evidence="4" key="3">
    <citation type="journal article" date="2017" name="Nature">
        <title>Genome sequence of the progenitor of the wheat D genome Aegilops tauschii.</title>
        <authorList>
            <person name="Luo M.C."/>
            <person name="Gu Y.Q."/>
            <person name="Puiu D."/>
            <person name="Wang H."/>
            <person name="Twardziok S.O."/>
            <person name="Deal K.R."/>
            <person name="Huo N."/>
            <person name="Zhu T."/>
            <person name="Wang L."/>
            <person name="Wang Y."/>
            <person name="McGuire P.E."/>
            <person name="Liu S."/>
            <person name="Long H."/>
            <person name="Ramasamy R.K."/>
            <person name="Rodriguez J.C."/>
            <person name="Van S.L."/>
            <person name="Yuan L."/>
            <person name="Wang Z."/>
            <person name="Xia Z."/>
            <person name="Xiao L."/>
            <person name="Anderson O.D."/>
            <person name="Ouyang S."/>
            <person name="Liang Y."/>
            <person name="Zimin A.V."/>
            <person name="Pertea G."/>
            <person name="Qi P."/>
            <person name="Bennetzen J.L."/>
            <person name="Dai X."/>
            <person name="Dawson M.W."/>
            <person name="Muller H.G."/>
            <person name="Kugler K."/>
            <person name="Rivarola-Duarte L."/>
            <person name="Spannagl M."/>
            <person name="Mayer K.F.X."/>
            <person name="Lu F.H."/>
            <person name="Bevan M.W."/>
            <person name="Leroy P."/>
            <person name="Li P."/>
            <person name="You F.M."/>
            <person name="Sun Q."/>
            <person name="Liu Z."/>
            <person name="Lyons E."/>
            <person name="Wicker T."/>
            <person name="Salzberg S.L."/>
            <person name="Devos K.M."/>
            <person name="Dvorak J."/>
        </authorList>
    </citation>
    <scope>NUCLEOTIDE SEQUENCE [LARGE SCALE GENOMIC DNA]</scope>
    <source>
        <strain evidence="4">cv. AL8/78</strain>
    </source>
</reference>
<accession>A0A453FQQ9</accession>
<keyword evidence="5" id="KW-1185">Reference proteome</keyword>
<sequence length="265" mass="29520">ANFIKPTHDKQDFEKSQLYQKLIIRLKDMTTEYWDLHSHLIGYQKKPRASVSPTPPGMLTASDTIAEPSERNAVGAGLSVAPWRGGTRDHPASAIPIAFAPPHLSVPAGTSGHAPCSMPAAQMVPATDSAETRKRRNEDDVQMDPCKRQAIQSLEVDNQICQRMTERDLNEFEHLKFENQQLHEECLELEVAEKELLLKGATVKAPNSAGGGAIQEFTERVHFRHSCEDAYAVDVTGLGFLPQNEDEESQTLQRKLNLNLQWLAT</sequence>
<dbReference type="Gramene" id="AET3Gv20749300.4">
    <property type="protein sequence ID" value="AET3Gv20749300.4"/>
    <property type="gene ID" value="AET3Gv20749300"/>
</dbReference>
<dbReference type="Pfam" id="PF17942">
    <property type="entry name" value="Morc6_S5"/>
    <property type="match status" value="1"/>
</dbReference>
<evidence type="ECO:0000256" key="2">
    <source>
        <dbReference type="ARBA" id="ARBA00023204"/>
    </source>
</evidence>
<reference evidence="4" key="4">
    <citation type="submission" date="2019-03" db="UniProtKB">
        <authorList>
            <consortium name="EnsemblPlants"/>
        </authorList>
    </citation>
    <scope>IDENTIFICATION</scope>
</reference>
<keyword evidence="2" id="KW-0234">DNA repair</keyword>
<dbReference type="InterPro" id="IPR041006">
    <property type="entry name" value="Morc_S5"/>
</dbReference>
<keyword evidence="1" id="KW-0227">DNA damage</keyword>
<dbReference type="GO" id="GO:0005634">
    <property type="term" value="C:nucleus"/>
    <property type="evidence" value="ECO:0007669"/>
    <property type="project" value="TreeGrafter"/>
</dbReference>